<evidence type="ECO:0000259" key="2">
    <source>
        <dbReference type="Pfam" id="PF24906"/>
    </source>
</evidence>
<feature type="domain" description="WRKY19-like zinc finger" evidence="2">
    <location>
        <begin position="123"/>
        <end position="146"/>
    </location>
</feature>
<protein>
    <recommendedName>
        <fullName evidence="2">WRKY19-like zinc finger domain-containing protein</fullName>
    </recommendedName>
</protein>
<feature type="compositionally biased region" description="Polar residues" evidence="1">
    <location>
        <begin position="17"/>
        <end position="30"/>
    </location>
</feature>
<dbReference type="RefSeq" id="XP_012201285.1">
    <property type="nucleotide sequence ID" value="XM_012345895.1"/>
</dbReference>
<dbReference type="GeneID" id="24129399"/>
<dbReference type="PANTHER" id="PTHR31827:SF1">
    <property type="entry name" value="EMB|CAB89363.1"/>
    <property type="match status" value="1"/>
</dbReference>
<reference evidence="3 4" key="1">
    <citation type="journal article" date="2013" name="PLoS Genet.">
        <title>Distinctive expansion of potential virulence genes in the genome of the oomycete fish pathogen Saprolegnia parasitica.</title>
        <authorList>
            <person name="Jiang R.H."/>
            <person name="de Bruijn I."/>
            <person name="Haas B.J."/>
            <person name="Belmonte R."/>
            <person name="Lobach L."/>
            <person name="Christie J."/>
            <person name="van den Ackerveken G."/>
            <person name="Bottin A."/>
            <person name="Bulone V."/>
            <person name="Diaz-Moreno S.M."/>
            <person name="Dumas B."/>
            <person name="Fan L."/>
            <person name="Gaulin E."/>
            <person name="Govers F."/>
            <person name="Grenville-Briggs L.J."/>
            <person name="Horner N.R."/>
            <person name="Levin J.Z."/>
            <person name="Mammella M."/>
            <person name="Meijer H.J."/>
            <person name="Morris P."/>
            <person name="Nusbaum C."/>
            <person name="Oome S."/>
            <person name="Phillips A.J."/>
            <person name="van Rooyen D."/>
            <person name="Rzeszutek E."/>
            <person name="Saraiva M."/>
            <person name="Secombes C.J."/>
            <person name="Seidl M.F."/>
            <person name="Snel B."/>
            <person name="Stassen J.H."/>
            <person name="Sykes S."/>
            <person name="Tripathy S."/>
            <person name="van den Berg H."/>
            <person name="Vega-Arreguin J.C."/>
            <person name="Wawra S."/>
            <person name="Young S.K."/>
            <person name="Zeng Q."/>
            <person name="Dieguez-Uribeondo J."/>
            <person name="Russ C."/>
            <person name="Tyler B.M."/>
            <person name="van West P."/>
        </authorList>
    </citation>
    <scope>NUCLEOTIDE SEQUENCE [LARGE SCALE GENOMIC DNA]</scope>
    <source>
        <strain evidence="3 4">CBS 223.65</strain>
    </source>
</reference>
<feature type="domain" description="WRKY19-like zinc finger" evidence="2">
    <location>
        <begin position="75"/>
        <end position="98"/>
    </location>
</feature>
<accession>A0A067CF73</accession>
<dbReference type="InterPro" id="IPR056866">
    <property type="entry name" value="Znf_WRKY19"/>
</dbReference>
<evidence type="ECO:0000256" key="1">
    <source>
        <dbReference type="SAM" id="MobiDB-lite"/>
    </source>
</evidence>
<organism evidence="3 4">
    <name type="scientific">Saprolegnia parasitica (strain CBS 223.65)</name>
    <dbReference type="NCBI Taxonomy" id="695850"/>
    <lineage>
        <taxon>Eukaryota</taxon>
        <taxon>Sar</taxon>
        <taxon>Stramenopiles</taxon>
        <taxon>Oomycota</taxon>
        <taxon>Saprolegniomycetes</taxon>
        <taxon>Saprolegniales</taxon>
        <taxon>Saprolegniaceae</taxon>
        <taxon>Saprolegnia</taxon>
    </lineage>
</organism>
<feature type="domain" description="WRKY19-like zinc finger" evidence="2">
    <location>
        <begin position="52"/>
        <end position="74"/>
    </location>
</feature>
<evidence type="ECO:0000313" key="3">
    <source>
        <dbReference type="EMBL" id="KDO27825.1"/>
    </source>
</evidence>
<dbReference type="OrthoDB" id="57832at2759"/>
<dbReference type="Proteomes" id="UP000030745">
    <property type="component" value="Unassembled WGS sequence"/>
</dbReference>
<evidence type="ECO:0000313" key="4">
    <source>
        <dbReference type="Proteomes" id="UP000030745"/>
    </source>
</evidence>
<feature type="region of interest" description="Disordered" evidence="1">
    <location>
        <begin position="17"/>
        <end position="52"/>
    </location>
</feature>
<sequence length="181" mass="19465">MAQKLSLAFLLHDFGSRSSCPQSPETSAMSLRSPRVSPLMAKTRSPPAPRSRPCKHAGCTKFAVTRGHCIAHGGGKRCSVADCPSGAKTNGLCWKHGGSKTCSFPNCSNRSKTYGVCWSHGGGKQCSEADCTKTALRHGLCWAHGGGKRCRADGCQRPAYERNDNLCDVHCSKKKHRSAPY</sequence>
<proteinExistence type="predicted"/>
<dbReference type="VEuPathDB" id="FungiDB:SPRG_07098"/>
<dbReference type="Pfam" id="PF24906">
    <property type="entry name" value="Zf_WRKY19"/>
    <property type="match status" value="4"/>
</dbReference>
<feature type="domain" description="WRKY19-like zinc finger" evidence="2">
    <location>
        <begin position="100"/>
        <end position="122"/>
    </location>
</feature>
<name>A0A067CF73_SAPPC</name>
<gene>
    <name evidence="3" type="ORF">SPRG_07098</name>
</gene>
<dbReference type="PANTHER" id="PTHR31827">
    <property type="entry name" value="EMB|CAB89363.1"/>
    <property type="match status" value="1"/>
</dbReference>
<keyword evidence="4" id="KW-1185">Reference proteome</keyword>
<dbReference type="AlphaFoldDB" id="A0A067CF73"/>
<dbReference type="KEGG" id="spar:SPRG_07098"/>
<dbReference type="STRING" id="695850.A0A067CF73"/>
<dbReference type="OMA" id="CTKTALR"/>
<dbReference type="EMBL" id="KK583214">
    <property type="protein sequence ID" value="KDO27825.1"/>
    <property type="molecule type" value="Genomic_DNA"/>
</dbReference>